<dbReference type="PANTHER" id="PTHR19134">
    <property type="entry name" value="RECEPTOR-TYPE TYROSINE-PROTEIN PHOSPHATASE"/>
    <property type="match status" value="1"/>
</dbReference>
<sequence>MSQSLVSCIGLKFSQLKVMCGLSMDSSAREERAIDAVDSDPIPSGVFLAVYKEKLQGKQLAIEFKALSKNEEQHSTNAALRNVLMNSKQEVVTFDHSRVIVWDRPEWLTTDYYNASFIDGYNGPREYLVSQDLLDVAIAVQTTADLARLKPIGITKIMSSTQD</sequence>
<dbReference type="KEGG" id="bgt:106060168"/>
<dbReference type="AlphaFoldDB" id="A0A2C9LZ27"/>
<dbReference type="Pfam" id="PF00102">
    <property type="entry name" value="Y_phosphatase"/>
    <property type="match status" value="1"/>
</dbReference>
<dbReference type="InterPro" id="IPR050348">
    <property type="entry name" value="Protein-Tyr_Phosphatase"/>
</dbReference>
<protein>
    <recommendedName>
        <fullName evidence="1">Tyrosine-protein phosphatase domain-containing protein</fullName>
    </recommendedName>
</protein>
<dbReference type="InterPro" id="IPR029021">
    <property type="entry name" value="Prot-tyrosine_phosphatase-like"/>
</dbReference>
<dbReference type="PROSITE" id="PS50055">
    <property type="entry name" value="TYR_PHOSPHATASE_PTP"/>
    <property type="match status" value="1"/>
</dbReference>
<organism evidence="2 3">
    <name type="scientific">Biomphalaria glabrata</name>
    <name type="common">Bloodfluke planorb</name>
    <name type="synonym">Freshwater snail</name>
    <dbReference type="NCBI Taxonomy" id="6526"/>
    <lineage>
        <taxon>Eukaryota</taxon>
        <taxon>Metazoa</taxon>
        <taxon>Spiralia</taxon>
        <taxon>Lophotrochozoa</taxon>
        <taxon>Mollusca</taxon>
        <taxon>Gastropoda</taxon>
        <taxon>Heterobranchia</taxon>
        <taxon>Euthyneura</taxon>
        <taxon>Panpulmonata</taxon>
        <taxon>Hygrophila</taxon>
        <taxon>Lymnaeoidea</taxon>
        <taxon>Planorbidae</taxon>
        <taxon>Biomphalaria</taxon>
    </lineage>
</organism>
<dbReference type="GO" id="GO:0004725">
    <property type="term" value="F:protein tyrosine phosphatase activity"/>
    <property type="evidence" value="ECO:0007669"/>
    <property type="project" value="InterPro"/>
</dbReference>
<dbReference type="Proteomes" id="UP000076420">
    <property type="component" value="Unassembled WGS sequence"/>
</dbReference>
<dbReference type="VEuPathDB" id="VectorBase:BGLAX_040027"/>
<dbReference type="STRING" id="6526.A0A2C9LZ27"/>
<name>A0A2C9LZ27_BIOGL</name>
<evidence type="ECO:0000313" key="3">
    <source>
        <dbReference type="Proteomes" id="UP000076420"/>
    </source>
</evidence>
<dbReference type="Gene3D" id="3.90.190.10">
    <property type="entry name" value="Protein tyrosine phosphatase superfamily"/>
    <property type="match status" value="1"/>
</dbReference>
<evidence type="ECO:0000259" key="1">
    <source>
        <dbReference type="PROSITE" id="PS50055"/>
    </source>
</evidence>
<dbReference type="PANTHER" id="PTHR19134:SF449">
    <property type="entry name" value="TYROSINE-PROTEIN PHOSPHATASE 1"/>
    <property type="match status" value="1"/>
</dbReference>
<dbReference type="InterPro" id="IPR000242">
    <property type="entry name" value="PTP_cat"/>
</dbReference>
<dbReference type="EnsemblMetazoa" id="BGLB036649-RA">
    <property type="protein sequence ID" value="BGLB036649-PA"/>
    <property type="gene ID" value="BGLB036649"/>
</dbReference>
<evidence type="ECO:0000313" key="2">
    <source>
        <dbReference type="EnsemblMetazoa" id="BGLB036649-PA"/>
    </source>
</evidence>
<dbReference type="VEuPathDB" id="VectorBase:BGLB036649"/>
<reference evidence="2" key="1">
    <citation type="submission" date="2020-05" db="UniProtKB">
        <authorList>
            <consortium name="EnsemblMetazoa"/>
        </authorList>
    </citation>
    <scope>IDENTIFICATION</scope>
    <source>
        <strain evidence="2">BB02</strain>
    </source>
</reference>
<accession>A0A2C9LZ27</accession>
<dbReference type="SUPFAM" id="SSF52799">
    <property type="entry name" value="(Phosphotyrosine protein) phosphatases II"/>
    <property type="match status" value="1"/>
</dbReference>
<proteinExistence type="predicted"/>
<gene>
    <name evidence="2" type="primary">106060168</name>
</gene>
<feature type="domain" description="Tyrosine-protein phosphatase" evidence="1">
    <location>
        <begin position="60"/>
        <end position="149"/>
    </location>
</feature>